<reference evidence="6 7" key="1">
    <citation type="submission" date="2014-09" db="EMBL/GenBank/DDBJ databases">
        <authorList>
            <person name="Urmite Genomes Urmite Genomes"/>
        </authorList>
    </citation>
    <scope>NUCLEOTIDE SEQUENCE [LARGE SCALE GENOMIC DNA]</scope>
    <source>
        <strain evidence="6 7">ES2</strain>
    </source>
</reference>
<dbReference type="InterPro" id="IPR027478">
    <property type="entry name" value="LdcA_N"/>
</dbReference>
<dbReference type="InterPro" id="IPR040449">
    <property type="entry name" value="Peptidase_S66_N"/>
</dbReference>
<dbReference type="PANTHER" id="PTHR30237:SF5">
    <property type="entry name" value="CARBOXYPEPTIDASE VC_A0337-RELATED"/>
    <property type="match status" value="1"/>
</dbReference>
<keyword evidence="2" id="KW-0378">Hydrolase</keyword>
<evidence type="ECO:0000256" key="3">
    <source>
        <dbReference type="PIRSR" id="PIRSR028757-1"/>
    </source>
</evidence>
<accession>A0A098ELJ3</accession>
<feature type="active site" description="Charge relay system" evidence="3">
    <location>
        <position position="240"/>
    </location>
</feature>
<keyword evidence="7" id="KW-1185">Reference proteome</keyword>
<dbReference type="InterPro" id="IPR027461">
    <property type="entry name" value="Carboxypeptidase_A_C_sf"/>
</dbReference>
<dbReference type="Gene3D" id="3.40.50.10740">
    <property type="entry name" value="Class I glutamine amidotransferase-like"/>
    <property type="match status" value="1"/>
</dbReference>
<dbReference type="InterPro" id="IPR029062">
    <property type="entry name" value="Class_I_gatase-like"/>
</dbReference>
<sequence length="336" mass="37338">MIRYPARKIEMIGVTAPSSGVGPADHGVLQSAIERLEERNFKLKIGETSWTQAEAKSADAETRAEELMEMLNDESVDLIMPPWGGELLIEVLEHMDFGAIPEKWVMGYSDISLLLLAITLKTGIATAHGTNLVDLRGPESDSTTARWLDVLHTRKGESISQVSSEKFQEKWDHENPSPVIFHLTEETEWKTVSGEPEQFSGRLLGGCMDVIRHIIGTPFGNVEAFREAHIPGEPVLWYLENCEMNVADLKRTLTQMKYAGWFNHISGIIFGRSPANGEVGGYTVEKLYEDLSEELGVPIAYDIDLGHVPPQITFINGAFAVIDVEKGKGKVTQEFK</sequence>
<dbReference type="AlphaFoldDB" id="A0A098ELJ3"/>
<comment type="similarity">
    <text evidence="1">Belongs to the peptidase S66 family.</text>
</comment>
<keyword evidence="6" id="KW-0645">Protease</keyword>
<dbReference type="SUPFAM" id="SSF141986">
    <property type="entry name" value="LD-carboxypeptidase A C-terminal domain-like"/>
    <property type="match status" value="1"/>
</dbReference>
<evidence type="ECO:0000259" key="5">
    <source>
        <dbReference type="Pfam" id="PF17676"/>
    </source>
</evidence>
<dbReference type="SUPFAM" id="SSF52317">
    <property type="entry name" value="Class I glutamine amidotransferase-like"/>
    <property type="match status" value="1"/>
</dbReference>
<dbReference type="Pfam" id="PF02016">
    <property type="entry name" value="Peptidase_S66"/>
    <property type="match status" value="1"/>
</dbReference>
<feature type="active site" description="Nucleophile" evidence="3">
    <location>
        <position position="109"/>
    </location>
</feature>
<feature type="active site" description="Charge relay system" evidence="3">
    <location>
        <position position="307"/>
    </location>
</feature>
<dbReference type="Gene3D" id="3.50.30.60">
    <property type="entry name" value="LD-carboxypeptidase A C-terminal domain-like"/>
    <property type="match status" value="1"/>
</dbReference>
<keyword evidence="6" id="KW-0121">Carboxypeptidase</keyword>
<dbReference type="OrthoDB" id="9807329at2"/>
<organism evidence="6 7">
    <name type="scientific">Planococcus massiliensis</name>
    <dbReference type="NCBI Taxonomy" id="1499687"/>
    <lineage>
        <taxon>Bacteria</taxon>
        <taxon>Bacillati</taxon>
        <taxon>Bacillota</taxon>
        <taxon>Bacilli</taxon>
        <taxon>Bacillales</taxon>
        <taxon>Caryophanaceae</taxon>
        <taxon>Planococcus</taxon>
    </lineage>
</organism>
<proteinExistence type="inferred from homology"/>
<dbReference type="PANTHER" id="PTHR30237">
    <property type="entry name" value="MURAMOYLTETRAPEPTIDE CARBOXYPEPTIDASE"/>
    <property type="match status" value="1"/>
</dbReference>
<protein>
    <submittedName>
        <fullName evidence="6">Putative murein peptide carboxypeptidase</fullName>
    </submittedName>
</protein>
<name>A0A098ELJ3_9BACL</name>
<feature type="domain" description="LD-carboxypeptidase C-terminal" evidence="5">
    <location>
        <begin position="200"/>
        <end position="320"/>
    </location>
</feature>
<dbReference type="Proteomes" id="UP000043699">
    <property type="component" value="Unassembled WGS sequence"/>
</dbReference>
<dbReference type="Pfam" id="PF17676">
    <property type="entry name" value="Peptidase_S66C"/>
    <property type="match status" value="1"/>
</dbReference>
<evidence type="ECO:0000256" key="2">
    <source>
        <dbReference type="ARBA" id="ARBA00022801"/>
    </source>
</evidence>
<dbReference type="CDD" id="cd07062">
    <property type="entry name" value="Peptidase_S66_mccF_like"/>
    <property type="match status" value="1"/>
</dbReference>
<evidence type="ECO:0000313" key="7">
    <source>
        <dbReference type="Proteomes" id="UP000043699"/>
    </source>
</evidence>
<dbReference type="STRING" id="1499687.BN1080_01593"/>
<evidence type="ECO:0000313" key="6">
    <source>
        <dbReference type="EMBL" id="CEG22660.1"/>
    </source>
</evidence>
<dbReference type="PIRSF" id="PIRSF028757">
    <property type="entry name" value="LD-carboxypeptidase"/>
    <property type="match status" value="1"/>
</dbReference>
<evidence type="ECO:0000256" key="1">
    <source>
        <dbReference type="ARBA" id="ARBA00010233"/>
    </source>
</evidence>
<dbReference type="EMBL" id="CCXS01000001">
    <property type="protein sequence ID" value="CEG22660.1"/>
    <property type="molecule type" value="Genomic_DNA"/>
</dbReference>
<dbReference type="InterPro" id="IPR003507">
    <property type="entry name" value="S66_fam"/>
</dbReference>
<evidence type="ECO:0000259" key="4">
    <source>
        <dbReference type="Pfam" id="PF02016"/>
    </source>
</evidence>
<gene>
    <name evidence="6" type="primary">ykfA_2</name>
    <name evidence="6" type="ORF">BN1080_01593</name>
</gene>
<dbReference type="InterPro" id="IPR040921">
    <property type="entry name" value="Peptidase_S66C"/>
</dbReference>
<feature type="domain" description="LD-carboxypeptidase N-terminal" evidence="4">
    <location>
        <begin position="12"/>
        <end position="129"/>
    </location>
</feature>
<dbReference type="GO" id="GO:0004180">
    <property type="term" value="F:carboxypeptidase activity"/>
    <property type="evidence" value="ECO:0007669"/>
    <property type="project" value="UniProtKB-KW"/>
</dbReference>
<dbReference type="RefSeq" id="WP_052651452.1">
    <property type="nucleotide sequence ID" value="NZ_CCXS01000001.1"/>
</dbReference>